<dbReference type="InterPro" id="IPR037128">
    <property type="entry name" value="Quinolinate_PRibosylTase_N_sf"/>
</dbReference>
<dbReference type="Pfam" id="PF02749">
    <property type="entry name" value="QRPTase_N"/>
    <property type="match status" value="1"/>
</dbReference>
<evidence type="ECO:0000259" key="13">
    <source>
        <dbReference type="Pfam" id="PF01729"/>
    </source>
</evidence>
<sequence>MPLSYKRVAPDLQRFLDEDLGRGDLTAPLLTGRKGAGVYLAKTAGVIAGLQIPEFLYQLLGTKISYHPLVQEGQSVSAGTPIAEAAGDLAILLAAERLSLNLMQRLSGIATATKQAVDTLADPSIQILDTRKTAPGLRQFDKYAVRVGGGVNHRLGLDDMAMLKDNHWAAVGNLSQAIQLLHQVNGPTKMIEVECESLAQVNQAIQAHADIIMFDNQTPDTVKAWQQLIPAGIQTEISGGIELSNLHDYAGCGVNFLSLGYLTNRVVNLDISFNQR</sequence>
<dbReference type="NCBIfam" id="TIGR00078">
    <property type="entry name" value="nadC"/>
    <property type="match status" value="1"/>
</dbReference>
<accession>A0A0R1QS90</accession>
<dbReference type="GO" id="GO:0004514">
    <property type="term" value="F:nicotinate-nucleotide diphosphorylase (carboxylating) activity"/>
    <property type="evidence" value="ECO:0007669"/>
    <property type="project" value="UniProtKB-EC"/>
</dbReference>
<dbReference type="InterPro" id="IPR022412">
    <property type="entry name" value="Quinolinate_PRibosylTrfase_N"/>
</dbReference>
<dbReference type="Gene3D" id="3.90.1170.20">
    <property type="entry name" value="Quinolinate phosphoribosyl transferase, N-terminal domain"/>
    <property type="match status" value="1"/>
</dbReference>
<dbReference type="SUPFAM" id="SSF54675">
    <property type="entry name" value="Nicotinate/Quinolinate PRTase N-terminal domain-like"/>
    <property type="match status" value="1"/>
</dbReference>
<comment type="pathway">
    <text evidence="2">Cofactor biosynthesis; NAD(+) biosynthesis; nicotinate D-ribonucleotide from quinolinate: step 1/1.</text>
</comment>
<dbReference type="UniPathway" id="UPA00253">
    <property type="reaction ID" value="UER00331"/>
</dbReference>
<dbReference type="EC" id="2.4.2.19" evidence="5"/>
<dbReference type="Proteomes" id="UP000051790">
    <property type="component" value="Unassembled WGS sequence"/>
</dbReference>
<evidence type="ECO:0000256" key="2">
    <source>
        <dbReference type="ARBA" id="ARBA00004893"/>
    </source>
</evidence>
<dbReference type="InterPro" id="IPR013785">
    <property type="entry name" value="Aldolase_TIM"/>
</dbReference>
<keyword evidence="16" id="KW-1185">Reference proteome</keyword>
<evidence type="ECO:0000256" key="3">
    <source>
        <dbReference type="ARBA" id="ARBA00009400"/>
    </source>
</evidence>
<dbReference type="InterPro" id="IPR027277">
    <property type="entry name" value="NadC/ModD"/>
</dbReference>
<dbReference type="SUPFAM" id="SSF51690">
    <property type="entry name" value="Nicotinate/Quinolinate PRTase C-terminal domain-like"/>
    <property type="match status" value="1"/>
</dbReference>
<dbReference type="InterPro" id="IPR002638">
    <property type="entry name" value="Quinolinate_PRibosylTrfase_C"/>
</dbReference>
<evidence type="ECO:0000256" key="7">
    <source>
        <dbReference type="ARBA" id="ARBA00022676"/>
    </source>
</evidence>
<dbReference type="PIRSF" id="PIRSF006250">
    <property type="entry name" value="NadC_ModD"/>
    <property type="match status" value="1"/>
</dbReference>
<keyword evidence="6" id="KW-0662">Pyridine nucleotide biosynthesis</keyword>
<dbReference type="PANTHER" id="PTHR32179:SF3">
    <property type="entry name" value="NICOTINATE-NUCLEOTIDE PYROPHOSPHORYLASE [CARBOXYLATING]"/>
    <property type="match status" value="1"/>
</dbReference>
<evidence type="ECO:0000256" key="8">
    <source>
        <dbReference type="ARBA" id="ARBA00022679"/>
    </source>
</evidence>
<feature type="domain" description="Quinolinate phosphoribosyl transferase N-terminal" evidence="14">
    <location>
        <begin position="31"/>
        <end position="107"/>
    </location>
</feature>
<evidence type="ECO:0000256" key="10">
    <source>
        <dbReference type="ARBA" id="ARBA00047445"/>
    </source>
</evidence>
<dbReference type="OrthoDB" id="9782546at2"/>
<comment type="caution">
    <text evidence="15">The sequence shown here is derived from an EMBL/GenBank/DDBJ whole genome shotgun (WGS) entry which is preliminary data.</text>
</comment>
<dbReference type="Gene3D" id="3.20.20.70">
    <property type="entry name" value="Aldolase class I"/>
    <property type="match status" value="1"/>
</dbReference>
<dbReference type="AlphaFoldDB" id="A0A0R1QS90"/>
<comment type="similarity">
    <text evidence="3 12">Belongs to the NadC/ModD family.</text>
</comment>
<dbReference type="RefSeq" id="WP_054714418.1">
    <property type="nucleotide sequence ID" value="NZ_AZEU01000179.1"/>
</dbReference>
<evidence type="ECO:0000256" key="5">
    <source>
        <dbReference type="ARBA" id="ARBA00011944"/>
    </source>
</evidence>
<evidence type="ECO:0000256" key="12">
    <source>
        <dbReference type="PIRNR" id="PIRNR006250"/>
    </source>
</evidence>
<evidence type="ECO:0000256" key="4">
    <source>
        <dbReference type="ARBA" id="ARBA00011218"/>
    </source>
</evidence>
<dbReference type="PANTHER" id="PTHR32179">
    <property type="entry name" value="NICOTINATE-NUCLEOTIDE PYROPHOSPHORYLASE [CARBOXYLATING]"/>
    <property type="match status" value="1"/>
</dbReference>
<reference evidence="15 16" key="1">
    <citation type="journal article" date="2015" name="Genome Announc.">
        <title>Expanding the biotechnology potential of lactobacilli through comparative genomics of 213 strains and associated genera.</title>
        <authorList>
            <person name="Sun Z."/>
            <person name="Harris H.M."/>
            <person name="McCann A."/>
            <person name="Guo C."/>
            <person name="Argimon S."/>
            <person name="Zhang W."/>
            <person name="Yang X."/>
            <person name="Jeffery I.B."/>
            <person name="Cooney J.C."/>
            <person name="Kagawa T.F."/>
            <person name="Liu W."/>
            <person name="Song Y."/>
            <person name="Salvetti E."/>
            <person name="Wrobel A."/>
            <person name="Rasinkangas P."/>
            <person name="Parkhill J."/>
            <person name="Rea M.C."/>
            <person name="O'Sullivan O."/>
            <person name="Ritari J."/>
            <person name="Douillard F.P."/>
            <person name="Paul Ross R."/>
            <person name="Yang R."/>
            <person name="Briner A.E."/>
            <person name="Felis G.E."/>
            <person name="de Vos W.M."/>
            <person name="Barrangou R."/>
            <person name="Klaenhammer T.R."/>
            <person name="Caufield P.W."/>
            <person name="Cui Y."/>
            <person name="Zhang H."/>
            <person name="O'Toole P.W."/>
        </authorList>
    </citation>
    <scope>NUCLEOTIDE SEQUENCE [LARGE SCALE GENOMIC DNA]</scope>
    <source>
        <strain evidence="15 16">DSM 13343</strain>
    </source>
</reference>
<gene>
    <name evidence="15" type="ORF">FD01_GL001542</name>
</gene>
<evidence type="ECO:0000256" key="1">
    <source>
        <dbReference type="ARBA" id="ARBA00003237"/>
    </source>
</evidence>
<dbReference type="Pfam" id="PF01729">
    <property type="entry name" value="QRPTase_C"/>
    <property type="match status" value="1"/>
</dbReference>
<evidence type="ECO:0000256" key="11">
    <source>
        <dbReference type="ARBA" id="ARBA00069173"/>
    </source>
</evidence>
<comment type="function">
    <text evidence="1">Involved in the catabolism of quinolinic acid (QA).</text>
</comment>
<dbReference type="GO" id="GO:0034213">
    <property type="term" value="P:quinolinate catabolic process"/>
    <property type="evidence" value="ECO:0007669"/>
    <property type="project" value="TreeGrafter"/>
</dbReference>
<proteinExistence type="inferred from homology"/>
<dbReference type="EMBL" id="AZEU01000179">
    <property type="protein sequence ID" value="KRL43848.1"/>
    <property type="molecule type" value="Genomic_DNA"/>
</dbReference>
<name>A0A0R1QS90_9LACO</name>
<dbReference type="PATRIC" id="fig|1423769.4.peg.1652"/>
<dbReference type="GO" id="GO:0005737">
    <property type="term" value="C:cytoplasm"/>
    <property type="evidence" value="ECO:0007669"/>
    <property type="project" value="TreeGrafter"/>
</dbReference>
<evidence type="ECO:0000256" key="9">
    <source>
        <dbReference type="ARBA" id="ARBA00033102"/>
    </source>
</evidence>
<comment type="subunit">
    <text evidence="4">Hexamer formed by 3 homodimers.</text>
</comment>
<dbReference type="FunFam" id="3.90.1170.20:FF:000001">
    <property type="entry name" value="Nicotinate-nucleotide diphosphorylase (Carboxylating)"/>
    <property type="match status" value="1"/>
</dbReference>
<evidence type="ECO:0000313" key="15">
    <source>
        <dbReference type="EMBL" id="KRL43848.1"/>
    </source>
</evidence>
<evidence type="ECO:0000313" key="16">
    <source>
        <dbReference type="Proteomes" id="UP000051790"/>
    </source>
</evidence>
<keyword evidence="7 12" id="KW-0328">Glycosyltransferase</keyword>
<evidence type="ECO:0000256" key="6">
    <source>
        <dbReference type="ARBA" id="ARBA00022642"/>
    </source>
</evidence>
<evidence type="ECO:0000259" key="14">
    <source>
        <dbReference type="Pfam" id="PF02749"/>
    </source>
</evidence>
<protein>
    <recommendedName>
        <fullName evidence="11">Probable nicotinate-nucleotide pyrophosphorylase [carboxylating]</fullName>
        <ecNumber evidence="5">2.4.2.19</ecNumber>
    </recommendedName>
    <alternativeName>
        <fullName evidence="9">Quinolinate phosphoribosyltransferase [decarboxylating]</fullName>
    </alternativeName>
</protein>
<dbReference type="InterPro" id="IPR004393">
    <property type="entry name" value="NadC"/>
</dbReference>
<dbReference type="CDD" id="cd01572">
    <property type="entry name" value="QPRTase"/>
    <property type="match status" value="1"/>
</dbReference>
<comment type="catalytic activity">
    <reaction evidence="10">
        <text>nicotinate beta-D-ribonucleotide + CO2 + diphosphate = quinolinate + 5-phospho-alpha-D-ribose 1-diphosphate + 2 H(+)</text>
        <dbReference type="Rhea" id="RHEA:12733"/>
        <dbReference type="ChEBI" id="CHEBI:15378"/>
        <dbReference type="ChEBI" id="CHEBI:16526"/>
        <dbReference type="ChEBI" id="CHEBI:29959"/>
        <dbReference type="ChEBI" id="CHEBI:33019"/>
        <dbReference type="ChEBI" id="CHEBI:57502"/>
        <dbReference type="ChEBI" id="CHEBI:58017"/>
        <dbReference type="EC" id="2.4.2.19"/>
    </reaction>
</comment>
<keyword evidence="8 12" id="KW-0808">Transferase</keyword>
<dbReference type="InterPro" id="IPR036068">
    <property type="entry name" value="Nicotinate_pribotase-like_C"/>
</dbReference>
<feature type="domain" description="Quinolinate phosphoribosyl transferase C-terminal" evidence="13">
    <location>
        <begin position="109"/>
        <end position="273"/>
    </location>
</feature>
<organism evidence="15 16">
    <name type="scientific">Lacticaseibacillus manihotivorans DSM 13343 = JCM 12514</name>
    <dbReference type="NCBI Taxonomy" id="1423769"/>
    <lineage>
        <taxon>Bacteria</taxon>
        <taxon>Bacillati</taxon>
        <taxon>Bacillota</taxon>
        <taxon>Bacilli</taxon>
        <taxon>Lactobacillales</taxon>
        <taxon>Lactobacillaceae</taxon>
        <taxon>Lacticaseibacillus</taxon>
    </lineage>
</organism>
<dbReference type="GO" id="GO:0009435">
    <property type="term" value="P:NAD+ biosynthetic process"/>
    <property type="evidence" value="ECO:0007669"/>
    <property type="project" value="UniProtKB-UniPathway"/>
</dbReference>
<dbReference type="FunFam" id="3.20.20.70:FF:000030">
    <property type="entry name" value="Nicotinate-nucleotide pyrophosphorylase, carboxylating"/>
    <property type="match status" value="1"/>
</dbReference>